<evidence type="ECO:0000256" key="1">
    <source>
        <dbReference type="SAM" id="MobiDB-lite"/>
    </source>
</evidence>
<dbReference type="AlphaFoldDB" id="A0AAQ3M3J6"/>
<dbReference type="GO" id="GO:0006281">
    <property type="term" value="P:DNA repair"/>
    <property type="evidence" value="ECO:0007669"/>
    <property type="project" value="InterPro"/>
</dbReference>
<dbReference type="SUPFAM" id="SSF48150">
    <property type="entry name" value="DNA-glycosylase"/>
    <property type="match status" value="1"/>
</dbReference>
<evidence type="ECO:0000313" key="2">
    <source>
        <dbReference type="EMBL" id="WPH00685.1"/>
    </source>
</evidence>
<evidence type="ECO:0000313" key="3">
    <source>
        <dbReference type="Proteomes" id="UP001303373"/>
    </source>
</evidence>
<dbReference type="Proteomes" id="UP001303373">
    <property type="component" value="Chromosome 5"/>
</dbReference>
<accession>A0AAQ3M3J6</accession>
<reference evidence="2 3" key="1">
    <citation type="submission" date="2023-11" db="EMBL/GenBank/DDBJ databases">
        <title>An acidophilic fungus is an integral part of prey digestion in a carnivorous sundew plant.</title>
        <authorList>
            <person name="Tsai I.J."/>
        </authorList>
    </citation>
    <scope>NUCLEOTIDE SEQUENCE [LARGE SCALE GENOMIC DNA]</scope>
    <source>
        <strain evidence="2">169a</strain>
    </source>
</reference>
<dbReference type="InterPro" id="IPR011257">
    <property type="entry name" value="DNA_glycosylase"/>
</dbReference>
<dbReference type="EMBL" id="CP138584">
    <property type="protein sequence ID" value="WPH00685.1"/>
    <property type="molecule type" value="Genomic_DNA"/>
</dbReference>
<feature type="compositionally biased region" description="Basic and acidic residues" evidence="1">
    <location>
        <begin position="228"/>
        <end position="250"/>
    </location>
</feature>
<organism evidence="2 3">
    <name type="scientific">Acrodontium crateriforme</name>
    <dbReference type="NCBI Taxonomy" id="150365"/>
    <lineage>
        <taxon>Eukaryota</taxon>
        <taxon>Fungi</taxon>
        <taxon>Dikarya</taxon>
        <taxon>Ascomycota</taxon>
        <taxon>Pezizomycotina</taxon>
        <taxon>Dothideomycetes</taxon>
        <taxon>Dothideomycetidae</taxon>
        <taxon>Mycosphaerellales</taxon>
        <taxon>Teratosphaeriaceae</taxon>
        <taxon>Acrodontium</taxon>
    </lineage>
</organism>
<sequence length="286" mass="31982">MDTTHAFETINFATFTDLLKQYPDVVPEKLTDLDIQRYSIIPSNAKTRLEENDNDVYISKAELETLMKWKLTHGKFRPQLSKLIAENSESAVRETTSMAAKLFLSKTNSDTTPSQSDYKTAITTLTSLRGVGPATASLILSCLPDTKAPFFSDELYRWAFFSATGSGKGDVGWERKLKYSLVEYLDLVEKVVELKERLGRQGVIVTSVEIEKVAYVIGKRASGLAEASQKDGREKKRKEGPASSPSEKKAAPRSSSKRPKTETQIMQSSEKQAEEPRATRRSTRNK</sequence>
<dbReference type="GO" id="GO:0003824">
    <property type="term" value="F:catalytic activity"/>
    <property type="evidence" value="ECO:0007669"/>
    <property type="project" value="InterPro"/>
</dbReference>
<dbReference type="PANTHER" id="PTHR21521">
    <property type="entry name" value="AMUN, ISOFORM A"/>
    <property type="match status" value="1"/>
</dbReference>
<dbReference type="PANTHER" id="PTHR21521:SF0">
    <property type="entry name" value="AMUN, ISOFORM A"/>
    <property type="match status" value="1"/>
</dbReference>
<gene>
    <name evidence="2" type="ORF">R9X50_00351500</name>
</gene>
<feature type="region of interest" description="Disordered" evidence="1">
    <location>
        <begin position="226"/>
        <end position="286"/>
    </location>
</feature>
<name>A0AAQ3M3J6_9PEZI</name>
<proteinExistence type="predicted"/>
<protein>
    <submittedName>
        <fullName evidence="2">Uncharacterized protein</fullName>
    </submittedName>
</protein>
<keyword evidence="3" id="KW-1185">Reference proteome</keyword>